<sequence length="162" mass="19049">MNFIIKYFRTFLMILIGASVFLSCKSERNYKEVRQEVIDIHNKVMADGEQAEKYRMMLKDLSKIQLDQPILNDTLSRRNEISVLIGKLTKADQNMLDWMQRFQPDIEGKSNSEAVKYFKDEMIKIKKLDAQYQEALKESGVFLKKFNVKALADTTKQDHHKH</sequence>
<dbReference type="PROSITE" id="PS51257">
    <property type="entry name" value="PROKAR_LIPOPROTEIN"/>
    <property type="match status" value="1"/>
</dbReference>
<dbReference type="OrthoDB" id="1436925at2"/>
<dbReference type="EMBL" id="WKKH01000011">
    <property type="protein sequence ID" value="MRX76281.1"/>
    <property type="molecule type" value="Genomic_DNA"/>
</dbReference>
<evidence type="ECO:0008006" key="3">
    <source>
        <dbReference type="Google" id="ProtNLM"/>
    </source>
</evidence>
<dbReference type="Proteomes" id="UP000487757">
    <property type="component" value="Unassembled WGS sequence"/>
</dbReference>
<name>A0A7K0FXV9_9SPHI</name>
<reference evidence="1 2" key="1">
    <citation type="submission" date="2019-11" db="EMBL/GenBank/DDBJ databases">
        <title>Pedobacter petrophilus genome.</title>
        <authorList>
            <person name="Feldbauer M.J."/>
            <person name="Newman J.D."/>
        </authorList>
    </citation>
    <scope>NUCLEOTIDE SEQUENCE [LARGE SCALE GENOMIC DNA]</scope>
    <source>
        <strain evidence="1 2">LMG 29686</strain>
    </source>
</reference>
<protein>
    <recommendedName>
        <fullName evidence="3">Viral A-type inclusion protein</fullName>
    </recommendedName>
</protein>
<evidence type="ECO:0000313" key="2">
    <source>
        <dbReference type="Proteomes" id="UP000487757"/>
    </source>
</evidence>
<dbReference type="AlphaFoldDB" id="A0A7K0FXV9"/>
<comment type="caution">
    <text evidence="1">The sequence shown here is derived from an EMBL/GenBank/DDBJ whole genome shotgun (WGS) entry which is preliminary data.</text>
</comment>
<evidence type="ECO:0000313" key="1">
    <source>
        <dbReference type="EMBL" id="MRX76281.1"/>
    </source>
</evidence>
<accession>A0A7K0FXV9</accession>
<gene>
    <name evidence="1" type="ORF">GJU39_09285</name>
</gene>
<dbReference type="RefSeq" id="WP_154280513.1">
    <property type="nucleotide sequence ID" value="NZ_JBHUJQ010000001.1"/>
</dbReference>
<keyword evidence="2" id="KW-1185">Reference proteome</keyword>
<organism evidence="1 2">
    <name type="scientific">Pedobacter petrophilus</name>
    <dbReference type="NCBI Taxonomy" id="1908241"/>
    <lineage>
        <taxon>Bacteria</taxon>
        <taxon>Pseudomonadati</taxon>
        <taxon>Bacteroidota</taxon>
        <taxon>Sphingobacteriia</taxon>
        <taxon>Sphingobacteriales</taxon>
        <taxon>Sphingobacteriaceae</taxon>
        <taxon>Pedobacter</taxon>
    </lineage>
</organism>
<proteinExistence type="predicted"/>